<comment type="caution">
    <text evidence="2">The sequence shown here is derived from an EMBL/GenBank/DDBJ whole genome shotgun (WGS) entry which is preliminary data.</text>
</comment>
<feature type="region of interest" description="Disordered" evidence="1">
    <location>
        <begin position="263"/>
        <end position="316"/>
    </location>
</feature>
<feature type="region of interest" description="Disordered" evidence="1">
    <location>
        <begin position="1"/>
        <end position="26"/>
    </location>
</feature>
<keyword evidence="3" id="KW-1185">Reference proteome</keyword>
<feature type="region of interest" description="Disordered" evidence="1">
    <location>
        <begin position="334"/>
        <end position="396"/>
    </location>
</feature>
<proteinExistence type="predicted"/>
<sequence length="1307" mass="142106">MGKVAPKSGGTERRKSAEQQIAEQKAQPTDKFFGCLPWKTTKPRQHVCEEKGLHAVQDPDGNVWLVCFNVSKVMGIDLEFDSIQAYLEHIFGNPTKARHAVFMTARQNWIDQHNADPSTVKLRTEAALRAFKQLLTKTKSGHRLTKPKRMFVELAQYIEDFERAPADDEIDEEIIDGVVTRGVYLLAPGEKKGYHHVEDYIDKQTEQRTLVDDGEQALSDTHVEQKFQLALKATKEKHDKQDKKLAKQPAMDHPLLGILQACSLTSSGSDGPKRVLQGGEGDNGDSDDTSEASKGSDSEQQQESDASDDENLRASSGNPFAALQASGSAAALKTAAAARPASSKPEPPASEAGGSKKGGKASSVAGRSPATKRTVAAPVDEAQPAKRGRGRPPTSMVNATATGAAAVESLIAEVSSLATESLSTLTFGETHDLSNKEEQKAFKAILVKKKADALKIEKSVSALKARLGKLATGSGLDMADALSDLDVIMDTSTSAKELIAAMTANMKGANLDAIDACIATLAVEQKVSFPYRLKVLRHRLDKSFQFNQCEAFAEMLSQGSERMKLMHSDVSLMPEEKLVDTAAIIVEENISKLLKTVTSTDISRTHFFVAGAWPPDRRWGGSESGSLFRSFVVVAGPAGPRSLDLGLRLPHFGPLVPRAPALPALPACQSRSSDGTSFKHLKSFCKILRDAPLVCSDVVNDQFDLLIPLLNPKGHDEELVQKAIDSISEITEDDDKPLLLEIRWSDKWDLLCDVAKDALASKAGLSMALKAVNDMTERLLQCTVPAWGSAANDFTEMFNYAVEFKEELAEVKKKQKCAKCAETQSKIHKVETDIDALAMTTVKTCMLSMCDEVKTAPDKFPTVKDALDMDFPFSACDKKIFKLFAFLKDMVDHQEAFRIAHWHVNGPRARADDVTVADCMGLDAAQFRKGAKIYSLTEDSFDTMLASLTEFVRVTCPKALKNDLSKFLTLAKTAFENAKCTLEDFKQLSSLKTEFANLTGTYALPDKEVLEENDLEVNEEVDAMYMPLDGYSHANVTLLLDLASVVALSSGEKISTKEAVRSNESDSLLKWKGTWIETQLFVRAGFTLDYVDGLIDEIADMSKTLAEKAKEASDTSINKRVRATIEASKKELALLPALSDRDKYVKMMAQSRAVKATTNSVKLSKHVQLLKEARAKVISSMADGASPPLLQEVGDARKSLDAALCHFSILSLIVVAPSLRKTKVDDWQKVWQYVTEEKLTVNQNLLAEGKKIYASVGWGGGGGPKADLPQDAAGEARGASDDAPVDDDPPESSAASAAASVKSTSSD</sequence>
<evidence type="ECO:0000313" key="2">
    <source>
        <dbReference type="EMBL" id="CAK0871900.1"/>
    </source>
</evidence>
<protein>
    <submittedName>
        <fullName evidence="2">Uncharacterized protein</fullName>
    </submittedName>
</protein>
<feature type="compositionally biased region" description="Low complexity" evidence="1">
    <location>
        <begin position="1291"/>
        <end position="1307"/>
    </location>
</feature>
<name>A0ABN9VIM2_9DINO</name>
<feature type="region of interest" description="Disordered" evidence="1">
    <location>
        <begin position="1259"/>
        <end position="1307"/>
    </location>
</feature>
<feature type="compositionally biased region" description="Low complexity" evidence="1">
    <location>
        <begin position="334"/>
        <end position="353"/>
    </location>
</feature>
<organism evidence="2 3">
    <name type="scientific">Prorocentrum cordatum</name>
    <dbReference type="NCBI Taxonomy" id="2364126"/>
    <lineage>
        <taxon>Eukaryota</taxon>
        <taxon>Sar</taxon>
        <taxon>Alveolata</taxon>
        <taxon>Dinophyceae</taxon>
        <taxon>Prorocentrales</taxon>
        <taxon>Prorocentraceae</taxon>
        <taxon>Prorocentrum</taxon>
    </lineage>
</organism>
<feature type="compositionally biased region" description="Basic and acidic residues" evidence="1">
    <location>
        <begin position="233"/>
        <end position="245"/>
    </location>
</feature>
<feature type="region of interest" description="Disordered" evidence="1">
    <location>
        <begin position="233"/>
        <end position="252"/>
    </location>
</feature>
<evidence type="ECO:0000313" key="3">
    <source>
        <dbReference type="Proteomes" id="UP001189429"/>
    </source>
</evidence>
<accession>A0ABN9VIM2</accession>
<reference evidence="2" key="1">
    <citation type="submission" date="2023-10" db="EMBL/GenBank/DDBJ databases">
        <authorList>
            <person name="Chen Y."/>
            <person name="Shah S."/>
            <person name="Dougan E. K."/>
            <person name="Thang M."/>
            <person name="Chan C."/>
        </authorList>
    </citation>
    <scope>NUCLEOTIDE SEQUENCE [LARGE SCALE GENOMIC DNA]</scope>
</reference>
<feature type="compositionally biased region" description="Acidic residues" evidence="1">
    <location>
        <begin position="300"/>
        <end position="309"/>
    </location>
</feature>
<gene>
    <name evidence="2" type="ORF">PCOR1329_LOCUS57559</name>
</gene>
<evidence type="ECO:0000256" key="1">
    <source>
        <dbReference type="SAM" id="MobiDB-lite"/>
    </source>
</evidence>
<dbReference type="EMBL" id="CAUYUJ010017115">
    <property type="protein sequence ID" value="CAK0871900.1"/>
    <property type="molecule type" value="Genomic_DNA"/>
</dbReference>
<dbReference type="Proteomes" id="UP001189429">
    <property type="component" value="Unassembled WGS sequence"/>
</dbReference>